<evidence type="ECO:0000259" key="2">
    <source>
        <dbReference type="Pfam" id="PF01551"/>
    </source>
</evidence>
<dbReference type="Gene3D" id="2.70.70.10">
    <property type="entry name" value="Glucose Permease (Domain IIA)"/>
    <property type="match status" value="1"/>
</dbReference>
<gene>
    <name evidence="3" type="ORF">EYE40_07010</name>
</gene>
<dbReference type="InterPro" id="IPR011055">
    <property type="entry name" value="Dup_hybrid_motif"/>
</dbReference>
<evidence type="ECO:0000313" key="3">
    <source>
        <dbReference type="EMBL" id="TBN57168.1"/>
    </source>
</evidence>
<dbReference type="CDD" id="cd12797">
    <property type="entry name" value="M23_peptidase"/>
    <property type="match status" value="1"/>
</dbReference>
<dbReference type="InterPro" id="IPR050570">
    <property type="entry name" value="Cell_wall_metabolism_enzyme"/>
</dbReference>
<dbReference type="GO" id="GO:0004222">
    <property type="term" value="F:metalloendopeptidase activity"/>
    <property type="evidence" value="ECO:0007669"/>
    <property type="project" value="TreeGrafter"/>
</dbReference>
<name>A0A4Q9GU74_9MICO</name>
<protein>
    <submittedName>
        <fullName evidence="3">M23 family metallopeptidase</fullName>
    </submittedName>
</protein>
<keyword evidence="4" id="KW-1185">Reference proteome</keyword>
<dbReference type="AlphaFoldDB" id="A0A4Q9GU74"/>
<proteinExistence type="predicted"/>
<evidence type="ECO:0000256" key="1">
    <source>
        <dbReference type="SAM" id="SignalP"/>
    </source>
</evidence>
<dbReference type="Proteomes" id="UP000294194">
    <property type="component" value="Unassembled WGS sequence"/>
</dbReference>
<dbReference type="EMBL" id="SISG01000001">
    <property type="protein sequence ID" value="TBN57168.1"/>
    <property type="molecule type" value="Genomic_DNA"/>
</dbReference>
<sequence>MAVSQRLLAMGALTVAAFMATIATLPASAEIVAEQTVVVPTQSFRADEIPQEKMTAAAPAAAALREDLSVSAYSVVNYPLPAGTTISSGFGYRIPPCSGCSSYHKGVDLLGGAGNGIHAIADGTVTEVSTGSGGLGVYVVIDHVIDGEHVSSLYGHMAYGSLSLSVGDKVVGKQVVGQVGSTGQSTGPHLYFEIRLGGTRAINPMPWLAAHVNA</sequence>
<keyword evidence="1" id="KW-0732">Signal</keyword>
<organism evidence="3 4">
    <name type="scientific">Glaciihabitans arcticus</name>
    <dbReference type="NCBI Taxonomy" id="2668039"/>
    <lineage>
        <taxon>Bacteria</taxon>
        <taxon>Bacillati</taxon>
        <taxon>Actinomycetota</taxon>
        <taxon>Actinomycetes</taxon>
        <taxon>Micrococcales</taxon>
        <taxon>Microbacteriaceae</taxon>
        <taxon>Glaciihabitans</taxon>
    </lineage>
</organism>
<reference evidence="4" key="1">
    <citation type="submission" date="2019-02" db="EMBL/GenBank/DDBJ databases">
        <title>Glaciihabitans arcticus sp. nov., a psychrotolerant bacterium isolated from polar soil.</title>
        <authorList>
            <person name="Dahal R.H."/>
        </authorList>
    </citation>
    <scope>NUCLEOTIDE SEQUENCE [LARGE SCALE GENOMIC DNA]</scope>
    <source>
        <strain evidence="4">RP-3-7</strain>
    </source>
</reference>
<dbReference type="RefSeq" id="WP_130981279.1">
    <property type="nucleotide sequence ID" value="NZ_SISG01000001.1"/>
</dbReference>
<dbReference type="SUPFAM" id="SSF51261">
    <property type="entry name" value="Duplicated hybrid motif"/>
    <property type="match status" value="1"/>
</dbReference>
<dbReference type="Pfam" id="PF01551">
    <property type="entry name" value="Peptidase_M23"/>
    <property type="match status" value="1"/>
</dbReference>
<accession>A0A4Q9GU74</accession>
<feature type="signal peptide" evidence="1">
    <location>
        <begin position="1"/>
        <end position="29"/>
    </location>
</feature>
<comment type="caution">
    <text evidence="3">The sequence shown here is derived from an EMBL/GenBank/DDBJ whole genome shotgun (WGS) entry which is preliminary data.</text>
</comment>
<dbReference type="InterPro" id="IPR016047">
    <property type="entry name" value="M23ase_b-sheet_dom"/>
</dbReference>
<evidence type="ECO:0000313" key="4">
    <source>
        <dbReference type="Proteomes" id="UP000294194"/>
    </source>
</evidence>
<feature type="domain" description="M23ase beta-sheet core" evidence="2">
    <location>
        <begin position="103"/>
        <end position="204"/>
    </location>
</feature>
<dbReference type="PANTHER" id="PTHR21666:SF270">
    <property type="entry name" value="MUREIN HYDROLASE ACTIVATOR ENVC"/>
    <property type="match status" value="1"/>
</dbReference>
<dbReference type="PANTHER" id="PTHR21666">
    <property type="entry name" value="PEPTIDASE-RELATED"/>
    <property type="match status" value="1"/>
</dbReference>
<feature type="chain" id="PRO_5021001052" evidence="1">
    <location>
        <begin position="30"/>
        <end position="214"/>
    </location>
</feature>